<evidence type="ECO:0000256" key="6">
    <source>
        <dbReference type="ARBA" id="ARBA00022989"/>
    </source>
</evidence>
<evidence type="ECO:0000256" key="4">
    <source>
        <dbReference type="ARBA" id="ARBA00022519"/>
    </source>
</evidence>
<evidence type="ECO:0000313" key="9">
    <source>
        <dbReference type="EMBL" id="KAK0627788.1"/>
    </source>
</evidence>
<sequence>MDHLVSGAAFGAALTASGVYQPSVIISQLKLDNFHMLQAFLTGAAGSTAIVTAAQKLGYAQLKPRNYSTIGLFAPWDGNLIGGMLLGTGMFLAGACPGTVFAQMGNGVRSGFYAFEGATIAGIVWTGILGPLLHQAQPSKSPAPKPTVYENLGVSRTTAIAAFEVMCAAIVAVCSLAAVGPEAKISPALGGLCIAAAQLTSVVLRRNLMGTSTSLEEIGDWFWGFFKGKVSPQRYMNTVFCAGMVGGAWLLSKTNPAFSQITNVSIDPLTAGIGGFLMIIGSRMAGGCTSGHGISGLSLLSTSSFITIGAAFAWGGILGLITG</sequence>
<keyword evidence="5 8" id="KW-0812">Transmembrane</keyword>
<gene>
    <name evidence="9" type="ORF">B0T14DRAFT_535497</name>
</gene>
<comment type="caution">
    <text evidence="9">The sequence shown here is derived from an EMBL/GenBank/DDBJ whole genome shotgun (WGS) entry which is preliminary data.</text>
</comment>
<keyword evidence="4" id="KW-0997">Cell inner membrane</keyword>
<proteinExistence type="predicted"/>
<keyword evidence="6 8" id="KW-1133">Transmembrane helix</keyword>
<feature type="transmembrane region" description="Helical" evidence="8">
    <location>
        <begin position="235"/>
        <end position="252"/>
    </location>
</feature>
<feature type="transmembrane region" description="Helical" evidence="8">
    <location>
        <begin position="297"/>
        <end position="321"/>
    </location>
</feature>
<dbReference type="AlphaFoldDB" id="A0AA40C871"/>
<reference evidence="9" key="1">
    <citation type="submission" date="2023-06" db="EMBL/GenBank/DDBJ databases">
        <title>Genome-scale phylogeny and comparative genomics of the fungal order Sordariales.</title>
        <authorList>
            <consortium name="Lawrence Berkeley National Laboratory"/>
            <person name="Hensen N."/>
            <person name="Bonometti L."/>
            <person name="Westerberg I."/>
            <person name="Brannstrom I.O."/>
            <person name="Guillou S."/>
            <person name="Cros-Aarteil S."/>
            <person name="Calhoun S."/>
            <person name="Haridas S."/>
            <person name="Kuo A."/>
            <person name="Mondo S."/>
            <person name="Pangilinan J."/>
            <person name="Riley R."/>
            <person name="Labutti K."/>
            <person name="Andreopoulos B."/>
            <person name="Lipzen A."/>
            <person name="Chen C."/>
            <person name="Yanf M."/>
            <person name="Daum C."/>
            <person name="Ng V."/>
            <person name="Clum A."/>
            <person name="Steindorff A."/>
            <person name="Ohm R."/>
            <person name="Martin F."/>
            <person name="Silar P."/>
            <person name="Natvig D."/>
            <person name="Lalanne C."/>
            <person name="Gautier V."/>
            <person name="Ament-Velasquez S.L."/>
            <person name="Kruys A."/>
            <person name="Hutchinson M.I."/>
            <person name="Powell A.J."/>
            <person name="Barry K."/>
            <person name="Miller A.N."/>
            <person name="Grigoriev I.V."/>
            <person name="Debuchy R."/>
            <person name="Gladieux P."/>
            <person name="Thoren M.H."/>
            <person name="Johannesson H."/>
        </authorList>
    </citation>
    <scope>NUCLEOTIDE SEQUENCE</scope>
    <source>
        <strain evidence="9">CBS 606.72</strain>
    </source>
</reference>
<organism evidence="9 10">
    <name type="scientific">Immersiella caudata</name>
    <dbReference type="NCBI Taxonomy" id="314043"/>
    <lineage>
        <taxon>Eukaryota</taxon>
        <taxon>Fungi</taxon>
        <taxon>Dikarya</taxon>
        <taxon>Ascomycota</taxon>
        <taxon>Pezizomycotina</taxon>
        <taxon>Sordariomycetes</taxon>
        <taxon>Sordariomycetidae</taxon>
        <taxon>Sordariales</taxon>
        <taxon>Lasiosphaeriaceae</taxon>
        <taxon>Immersiella</taxon>
    </lineage>
</organism>
<dbReference type="GO" id="GO:0005886">
    <property type="term" value="C:plasma membrane"/>
    <property type="evidence" value="ECO:0007669"/>
    <property type="project" value="UniProtKB-SubCell"/>
</dbReference>
<feature type="transmembrane region" description="Helical" evidence="8">
    <location>
        <begin position="80"/>
        <end position="100"/>
    </location>
</feature>
<keyword evidence="2" id="KW-0813">Transport</keyword>
<keyword evidence="10" id="KW-1185">Reference proteome</keyword>
<keyword evidence="3" id="KW-1003">Cell membrane</keyword>
<protein>
    <recommendedName>
        <fullName evidence="11">Sulphur transport domain-containing protein</fullName>
    </recommendedName>
</protein>
<name>A0AA40C871_9PEZI</name>
<feature type="transmembrane region" description="Helical" evidence="8">
    <location>
        <begin position="264"/>
        <end position="285"/>
    </location>
</feature>
<evidence type="ECO:0000256" key="7">
    <source>
        <dbReference type="ARBA" id="ARBA00023136"/>
    </source>
</evidence>
<dbReference type="PANTHER" id="PTHR30574:SF1">
    <property type="entry name" value="SULPHUR TRANSPORT DOMAIN-CONTAINING PROTEIN"/>
    <property type="match status" value="1"/>
</dbReference>
<dbReference type="InterPro" id="IPR007272">
    <property type="entry name" value="Sulf_transp_TsuA/YedE"/>
</dbReference>
<feature type="transmembrane region" description="Helical" evidence="8">
    <location>
        <begin position="154"/>
        <end position="179"/>
    </location>
</feature>
<evidence type="ECO:0000256" key="2">
    <source>
        <dbReference type="ARBA" id="ARBA00022448"/>
    </source>
</evidence>
<accession>A0AA40C871</accession>
<evidence type="ECO:0008006" key="11">
    <source>
        <dbReference type="Google" id="ProtNLM"/>
    </source>
</evidence>
<dbReference type="Pfam" id="PF04143">
    <property type="entry name" value="Sulf_transp"/>
    <property type="match status" value="1"/>
</dbReference>
<feature type="transmembrane region" description="Helical" evidence="8">
    <location>
        <begin position="185"/>
        <end position="204"/>
    </location>
</feature>
<evidence type="ECO:0000313" key="10">
    <source>
        <dbReference type="Proteomes" id="UP001175000"/>
    </source>
</evidence>
<feature type="transmembrane region" description="Helical" evidence="8">
    <location>
        <begin position="112"/>
        <end position="133"/>
    </location>
</feature>
<feature type="transmembrane region" description="Helical" evidence="8">
    <location>
        <begin position="34"/>
        <end position="59"/>
    </location>
</feature>
<dbReference type="EMBL" id="JAULSU010000002">
    <property type="protein sequence ID" value="KAK0627788.1"/>
    <property type="molecule type" value="Genomic_DNA"/>
</dbReference>
<dbReference type="PANTHER" id="PTHR30574">
    <property type="entry name" value="INNER MEMBRANE PROTEIN YEDE"/>
    <property type="match status" value="1"/>
</dbReference>
<evidence type="ECO:0000256" key="1">
    <source>
        <dbReference type="ARBA" id="ARBA00004429"/>
    </source>
</evidence>
<evidence type="ECO:0000256" key="5">
    <source>
        <dbReference type="ARBA" id="ARBA00022692"/>
    </source>
</evidence>
<keyword evidence="7 8" id="KW-0472">Membrane</keyword>
<dbReference type="Proteomes" id="UP001175000">
    <property type="component" value="Unassembled WGS sequence"/>
</dbReference>
<evidence type="ECO:0000256" key="8">
    <source>
        <dbReference type="SAM" id="Phobius"/>
    </source>
</evidence>
<comment type="subcellular location">
    <subcellularLocation>
        <location evidence="1">Cell inner membrane</location>
        <topology evidence="1">Multi-pass membrane protein</topology>
    </subcellularLocation>
</comment>
<evidence type="ECO:0000256" key="3">
    <source>
        <dbReference type="ARBA" id="ARBA00022475"/>
    </source>
</evidence>